<gene>
    <name evidence="2" type="ORF">O4J56_14950</name>
</gene>
<reference evidence="2 3" key="1">
    <citation type="submission" date="2023-01" db="EMBL/GenBank/DDBJ databases">
        <title>Draft genome sequence of Nocardiopsis sp. RSe5-2 isolated from halophytes.</title>
        <authorList>
            <person name="Duangmal K."/>
            <person name="Chantavorakit T."/>
        </authorList>
    </citation>
    <scope>NUCLEOTIDE SEQUENCE [LARGE SCALE GENOMIC DNA]</scope>
    <source>
        <strain evidence="2 3">RSe5-2</strain>
    </source>
</reference>
<feature type="transmembrane region" description="Helical" evidence="1">
    <location>
        <begin position="57"/>
        <end position="78"/>
    </location>
</feature>
<name>A0ABT4U663_9ACTN</name>
<comment type="caution">
    <text evidence="2">The sequence shown here is derived from an EMBL/GenBank/DDBJ whole genome shotgun (WGS) entry which is preliminary data.</text>
</comment>
<evidence type="ECO:0000313" key="3">
    <source>
        <dbReference type="Proteomes" id="UP001527866"/>
    </source>
</evidence>
<dbReference type="RefSeq" id="WP_270686392.1">
    <property type="nucleotide sequence ID" value="NZ_JAQFWQ010000038.1"/>
</dbReference>
<dbReference type="Proteomes" id="UP001527866">
    <property type="component" value="Unassembled WGS sequence"/>
</dbReference>
<dbReference type="EMBL" id="JAQFWQ010000038">
    <property type="protein sequence ID" value="MDA2811940.1"/>
    <property type="molecule type" value="Genomic_DNA"/>
</dbReference>
<proteinExistence type="predicted"/>
<accession>A0ABT4U663</accession>
<keyword evidence="1" id="KW-0812">Transmembrane</keyword>
<sequence length="113" mass="11822">MTAARVVLWVMAALFSASSLQILLIAGGFLGLGTALPYAVIAALCALCAVRLPRFALGGAVGLHVLLALVFFTQMARIGLGEPMGLVGMLLPLTVVALLLLPSSREHLRGNRR</sequence>
<feature type="transmembrane region" description="Helical" evidence="1">
    <location>
        <begin position="29"/>
        <end position="50"/>
    </location>
</feature>
<keyword evidence="1" id="KW-1133">Transmembrane helix</keyword>
<keyword evidence="1" id="KW-0472">Membrane</keyword>
<evidence type="ECO:0000256" key="1">
    <source>
        <dbReference type="SAM" id="Phobius"/>
    </source>
</evidence>
<protein>
    <submittedName>
        <fullName evidence="2">Uncharacterized protein</fullName>
    </submittedName>
</protein>
<keyword evidence="3" id="KW-1185">Reference proteome</keyword>
<organism evidence="2 3">
    <name type="scientific">Nocardiopsis endophytica</name>
    <dbReference type="NCBI Taxonomy" id="3018445"/>
    <lineage>
        <taxon>Bacteria</taxon>
        <taxon>Bacillati</taxon>
        <taxon>Actinomycetota</taxon>
        <taxon>Actinomycetes</taxon>
        <taxon>Streptosporangiales</taxon>
        <taxon>Nocardiopsidaceae</taxon>
        <taxon>Nocardiopsis</taxon>
    </lineage>
</organism>
<evidence type="ECO:0000313" key="2">
    <source>
        <dbReference type="EMBL" id="MDA2811940.1"/>
    </source>
</evidence>
<feature type="transmembrane region" description="Helical" evidence="1">
    <location>
        <begin position="84"/>
        <end position="103"/>
    </location>
</feature>